<feature type="domain" description="Vacuolar protein sorting-associated protein 54 N-terminal" evidence="9">
    <location>
        <begin position="204"/>
        <end position="354"/>
    </location>
</feature>
<keyword evidence="6 7" id="KW-0175">Coiled coil</keyword>
<dbReference type="VEuPathDB" id="FungiDB:BON22_4853"/>
<organism evidence="10">
    <name type="scientific">Cyberlindnera fabianii</name>
    <name type="common">Yeast</name>
    <name type="synonym">Hansenula fabianii</name>
    <dbReference type="NCBI Taxonomy" id="36022"/>
    <lineage>
        <taxon>Eukaryota</taxon>
        <taxon>Fungi</taxon>
        <taxon>Dikarya</taxon>
        <taxon>Ascomycota</taxon>
        <taxon>Saccharomycotina</taxon>
        <taxon>Saccharomycetes</taxon>
        <taxon>Phaffomycetales</taxon>
        <taxon>Phaffomycetaceae</taxon>
        <taxon>Cyberlindnera</taxon>
    </lineage>
</organism>
<comment type="subcellular location">
    <subcellularLocation>
        <location evidence="1">Golgi apparatus</location>
        <location evidence="1">trans-Golgi network</location>
    </subcellularLocation>
</comment>
<dbReference type="AlphaFoldDB" id="A0A061B4C0"/>
<feature type="region of interest" description="Disordered" evidence="8">
    <location>
        <begin position="28"/>
        <end position="48"/>
    </location>
</feature>
<gene>
    <name evidence="10" type="ORF">CYFA0S_08e01002g</name>
</gene>
<evidence type="ECO:0000256" key="1">
    <source>
        <dbReference type="ARBA" id="ARBA00004601"/>
    </source>
</evidence>
<dbReference type="PhylomeDB" id="A0A061B4C0"/>
<dbReference type="GO" id="GO:0015031">
    <property type="term" value="P:protein transport"/>
    <property type="evidence" value="ECO:0007669"/>
    <property type="project" value="UniProtKB-KW"/>
</dbReference>
<dbReference type="GO" id="GO:0006896">
    <property type="term" value="P:Golgi to vacuole transport"/>
    <property type="evidence" value="ECO:0007669"/>
    <property type="project" value="TreeGrafter"/>
</dbReference>
<feature type="region of interest" description="Disordered" evidence="8">
    <location>
        <begin position="117"/>
        <end position="141"/>
    </location>
</feature>
<evidence type="ECO:0000259" key="9">
    <source>
        <dbReference type="Pfam" id="PF10475"/>
    </source>
</evidence>
<evidence type="ECO:0000256" key="3">
    <source>
        <dbReference type="ARBA" id="ARBA00022448"/>
    </source>
</evidence>
<feature type="coiled-coil region" evidence="7">
    <location>
        <begin position="287"/>
        <end position="319"/>
    </location>
</feature>
<dbReference type="EMBL" id="LK052893">
    <property type="protein sequence ID" value="CDR41870.1"/>
    <property type="molecule type" value="Genomic_DNA"/>
</dbReference>
<name>A0A061B4C0_CYBFA</name>
<dbReference type="OrthoDB" id="10259024at2759"/>
<evidence type="ECO:0000256" key="4">
    <source>
        <dbReference type="ARBA" id="ARBA00022927"/>
    </source>
</evidence>
<keyword evidence="4" id="KW-0653">Protein transport</keyword>
<dbReference type="InterPro" id="IPR039745">
    <property type="entry name" value="Vps54"/>
</dbReference>
<evidence type="ECO:0000256" key="5">
    <source>
        <dbReference type="ARBA" id="ARBA00023034"/>
    </source>
</evidence>
<dbReference type="GO" id="GO:0005829">
    <property type="term" value="C:cytosol"/>
    <property type="evidence" value="ECO:0007669"/>
    <property type="project" value="GOC"/>
</dbReference>
<feature type="compositionally biased region" description="Polar residues" evidence="8">
    <location>
        <begin position="117"/>
        <end position="126"/>
    </location>
</feature>
<protein>
    <submittedName>
        <fullName evidence="10">CYFA0S08e01002g1_1</fullName>
    </submittedName>
</protein>
<feature type="region of interest" description="Disordered" evidence="8">
    <location>
        <begin position="694"/>
        <end position="713"/>
    </location>
</feature>
<keyword evidence="3" id="KW-0813">Transport</keyword>
<evidence type="ECO:0000256" key="7">
    <source>
        <dbReference type="SAM" id="Coils"/>
    </source>
</evidence>
<evidence type="ECO:0000313" key="10">
    <source>
        <dbReference type="EMBL" id="CDR41870.1"/>
    </source>
</evidence>
<evidence type="ECO:0000256" key="8">
    <source>
        <dbReference type="SAM" id="MobiDB-lite"/>
    </source>
</evidence>
<evidence type="ECO:0000256" key="2">
    <source>
        <dbReference type="ARBA" id="ARBA00009150"/>
    </source>
</evidence>
<dbReference type="GO" id="GO:0019905">
    <property type="term" value="F:syntaxin binding"/>
    <property type="evidence" value="ECO:0007669"/>
    <property type="project" value="TreeGrafter"/>
</dbReference>
<dbReference type="PANTHER" id="PTHR12965">
    <property type="entry name" value="VACUOLAR PROTEIN SORTING 54"/>
    <property type="match status" value="1"/>
</dbReference>
<accession>A0A061B4C0</accession>
<comment type="similarity">
    <text evidence="2">Belongs to the VPS54 family.</text>
</comment>
<dbReference type="GO" id="GO:0042147">
    <property type="term" value="P:retrograde transport, endosome to Golgi"/>
    <property type="evidence" value="ECO:0007669"/>
    <property type="project" value="InterPro"/>
</dbReference>
<sequence>MPSSSELAIPTVIAEDAEADFSGRQSLDSLSSLRNDHDDTSLSLNDDLASMGTGGFSSRVSRRSFDSTSVFTSSFRPSFDDSFPSLGMNKLSIQRVSPLGPNSIYELIADVDARKQPSSLSPTLNRASRGKLSIPPPTQKDIPQIQLSKLGKVPKEEFKEYLAEVGNEYEKYNANKRLTTNSLHTLAKRQNTTGDLLDEEDGALETIPDVYFNEDFNLDDPRIFKMVTEGHDIENLNEQLQEKLSWYLDTIEVHLVNEISKSSSSFFDALNDLNDINDKNVKILDMITKLRQKLQLLREKKIQHNLKKLELEKKRENTAKLEQGLVQVTTVMQQSDVAEQYFFNGEYEKCLQTVDYVEDLLKGEAPDLNWPYPLQDLREVPAMSNLRELLCNLRSQTGESYSSLFTDYLMTDLRSHYEDIDHAKTMDRIMSGSSYKVVIEDSFKEKLTEYIIGLTRCEEVATAFKNYEENVVNDMKNIVRVFLPNEQPIDPNKSNASTSSATGGKGTSLSTLIKGLTPREFEIMLIKIYTTVSEGLRRLSVHQKLLLDLALNNMSGKEEEQASLIMQLDIRPCINKSIEIIQIRMGKIITVRKDLNANLRHDFFLRLFYINSVFLNECESISATNYKFLPDVLNSQVKGFNSMFQQGNLRRISHSLEIEQWQPVIVPLSSQQDVNMMLENHNLDKEQAWKTSLSHMDTDISEPPAPKEEEKSHKKSIVVGDKTFVASSSLLGIINIIKDLLILKSNFPQYANVYESHIIEVVEYYKNRVTQATKATDGGQNNNKINLSIVSESLDCIQEVLDCVREAQSWGH</sequence>
<proteinExistence type="inferred from homology"/>
<dbReference type="Pfam" id="PF10475">
    <property type="entry name" value="Vps54_N"/>
    <property type="match status" value="1"/>
</dbReference>
<dbReference type="PANTHER" id="PTHR12965:SF0">
    <property type="entry name" value="VACUOLAR PROTEIN SORTING-ASSOCIATED PROTEIN 54"/>
    <property type="match status" value="1"/>
</dbReference>
<evidence type="ECO:0000256" key="6">
    <source>
        <dbReference type="ARBA" id="ARBA00023054"/>
    </source>
</evidence>
<dbReference type="InterPro" id="IPR019515">
    <property type="entry name" value="VPS54_N"/>
</dbReference>
<dbReference type="GO" id="GO:0000938">
    <property type="term" value="C:GARP complex"/>
    <property type="evidence" value="ECO:0007669"/>
    <property type="project" value="InterPro"/>
</dbReference>
<keyword evidence="5" id="KW-0333">Golgi apparatus</keyword>
<reference evidence="10" key="1">
    <citation type="journal article" date="2014" name="Genome Announc.">
        <title>Genome sequence of the yeast Cyberlindnera fabianii (Hansenula fabianii).</title>
        <authorList>
            <person name="Freel K.C."/>
            <person name="Sarilar V."/>
            <person name="Neuveglise C."/>
            <person name="Devillers H."/>
            <person name="Friedrich A."/>
            <person name="Schacherer J."/>
        </authorList>
    </citation>
    <scope>NUCLEOTIDE SEQUENCE</scope>
    <source>
        <strain evidence="10">YJS4271</strain>
    </source>
</reference>